<dbReference type="EMBL" id="JBBPDW010000042">
    <property type="protein sequence ID" value="KAK7534552.1"/>
    <property type="molecule type" value="Genomic_DNA"/>
</dbReference>
<dbReference type="InterPro" id="IPR045851">
    <property type="entry name" value="AMP-bd_C_sf"/>
</dbReference>
<evidence type="ECO:0000259" key="1">
    <source>
        <dbReference type="Pfam" id="PF00501"/>
    </source>
</evidence>
<dbReference type="InterPro" id="IPR020845">
    <property type="entry name" value="AMP-binding_CS"/>
</dbReference>
<dbReference type="Pfam" id="PF00501">
    <property type="entry name" value="AMP-binding"/>
    <property type="match status" value="1"/>
</dbReference>
<dbReference type="PROSITE" id="PS00455">
    <property type="entry name" value="AMP_BINDING"/>
    <property type="match status" value="1"/>
</dbReference>
<evidence type="ECO:0000313" key="4">
    <source>
        <dbReference type="Proteomes" id="UP001365128"/>
    </source>
</evidence>
<sequence length="569" mass="62886">MVLESPHPRLVLPECNILDYLFPSKAAPPLSSSYEPAVRPNIDENEPIWLDAATPETQSLTAAQMQLWVKRFGYGLEKLGVKKGEVVLVYTPNHIYVPVSYMGTVGAGRVFSGANPTYREDELAHQLSNTSAQVLLVHPSLIETATVAATKVGLAKDRIFLFDDVQKEPINGIRDWRDMLGTPTEASSYQWATLSPEEARKTIATVNYSSGTTGLPKGVCVTHTNLIANAAQIMYTRTMHKGRPLPKERWVMFLPLYHAYGQMYAMLLAIKLRTTVYVMKSFDFGAFLQTVQDRRITDLQIAPPIAVLLAKRPEPARFDLSSLREVTCGAAPLGRELAEEVSSRFNVLVQQGYGMTELTCGALMPPGGRRSQDTGCVGHLLPNMQGKLIADDGREVGPGEPGELFFRGPNVCSGYWRNEQATRETLSADGWLRTGDVAVERDGRFWIVDRKKELIKVKGLQVAPAELEAVLLENPHVADAAVTGVQVNEQEHPRAYVVLKDTARGRVSDREIQAWIATKVAPHKCLTGGVAFVDVVPKLQSGKIMRKVMREWAKRDAEGVGKTLMRAKL</sequence>
<dbReference type="InterPro" id="IPR025110">
    <property type="entry name" value="AMP-bd_C"/>
</dbReference>
<evidence type="ECO:0000313" key="3">
    <source>
        <dbReference type="EMBL" id="KAK7534552.1"/>
    </source>
</evidence>
<name>A0ABR1LH44_9PEZI</name>
<keyword evidence="3" id="KW-0436">Ligase</keyword>
<dbReference type="Pfam" id="PF13193">
    <property type="entry name" value="AMP-binding_C"/>
    <property type="match status" value="1"/>
</dbReference>
<protein>
    <submittedName>
        <fullName evidence="3">4-coumarate-CoA ligase</fullName>
    </submittedName>
</protein>
<dbReference type="Gene3D" id="3.40.50.12780">
    <property type="entry name" value="N-terminal domain of ligase-like"/>
    <property type="match status" value="1"/>
</dbReference>
<accession>A0ABR1LH44</accession>
<feature type="domain" description="AMP-dependent synthetase/ligase" evidence="1">
    <location>
        <begin position="56"/>
        <end position="416"/>
    </location>
</feature>
<evidence type="ECO:0000259" key="2">
    <source>
        <dbReference type="Pfam" id="PF13193"/>
    </source>
</evidence>
<feature type="domain" description="AMP-binding enzyme C-terminal" evidence="2">
    <location>
        <begin position="466"/>
        <end position="543"/>
    </location>
</feature>
<proteinExistence type="predicted"/>
<dbReference type="InterPro" id="IPR042099">
    <property type="entry name" value="ANL_N_sf"/>
</dbReference>
<comment type="caution">
    <text evidence="3">The sequence shown here is derived from an EMBL/GenBank/DDBJ whole genome shotgun (WGS) entry which is preliminary data.</text>
</comment>
<dbReference type="Proteomes" id="UP001365128">
    <property type="component" value="Unassembled WGS sequence"/>
</dbReference>
<keyword evidence="4" id="KW-1185">Reference proteome</keyword>
<dbReference type="PANTHER" id="PTHR24096:SF194">
    <property type="entry name" value="AMP-DEPENDENT SYNTHETASE_LIGASE DOMAIN-CONTAINING PROTEIN"/>
    <property type="match status" value="1"/>
</dbReference>
<dbReference type="GO" id="GO:0016874">
    <property type="term" value="F:ligase activity"/>
    <property type="evidence" value="ECO:0007669"/>
    <property type="project" value="UniProtKB-KW"/>
</dbReference>
<dbReference type="PANTHER" id="PTHR24096">
    <property type="entry name" value="LONG-CHAIN-FATTY-ACID--COA LIGASE"/>
    <property type="match status" value="1"/>
</dbReference>
<reference evidence="3 4" key="1">
    <citation type="submission" date="2024-04" db="EMBL/GenBank/DDBJ databases">
        <title>Phyllosticta paracitricarpa is synonymous to the EU quarantine fungus P. citricarpa based on phylogenomic analyses.</title>
        <authorList>
            <consortium name="Lawrence Berkeley National Laboratory"/>
            <person name="Van Ingen-Buijs V.A."/>
            <person name="Van Westerhoven A.C."/>
            <person name="Haridas S."/>
            <person name="Skiadas P."/>
            <person name="Martin F."/>
            <person name="Groenewald J.Z."/>
            <person name="Crous P.W."/>
            <person name="Seidl M.F."/>
        </authorList>
    </citation>
    <scope>NUCLEOTIDE SEQUENCE [LARGE SCALE GENOMIC DNA]</scope>
    <source>
        <strain evidence="3 4">CBS 122670</strain>
    </source>
</reference>
<dbReference type="CDD" id="cd05911">
    <property type="entry name" value="Firefly_Luc_like"/>
    <property type="match status" value="1"/>
</dbReference>
<dbReference type="InterPro" id="IPR000873">
    <property type="entry name" value="AMP-dep_synth/lig_dom"/>
</dbReference>
<dbReference type="Gene3D" id="3.30.300.30">
    <property type="match status" value="1"/>
</dbReference>
<gene>
    <name evidence="3" type="ORF">IWX46DRAFT_532674</name>
</gene>
<dbReference type="SUPFAM" id="SSF56801">
    <property type="entry name" value="Acetyl-CoA synthetase-like"/>
    <property type="match status" value="1"/>
</dbReference>
<organism evidence="3 4">
    <name type="scientific">Phyllosticta citricarpa</name>
    <dbReference type="NCBI Taxonomy" id="55181"/>
    <lineage>
        <taxon>Eukaryota</taxon>
        <taxon>Fungi</taxon>
        <taxon>Dikarya</taxon>
        <taxon>Ascomycota</taxon>
        <taxon>Pezizomycotina</taxon>
        <taxon>Dothideomycetes</taxon>
        <taxon>Dothideomycetes incertae sedis</taxon>
        <taxon>Botryosphaeriales</taxon>
        <taxon>Phyllostictaceae</taxon>
        <taxon>Phyllosticta</taxon>
    </lineage>
</organism>